<dbReference type="Proteomes" id="UP001516400">
    <property type="component" value="Unassembled WGS sequence"/>
</dbReference>
<evidence type="ECO:0000313" key="2">
    <source>
        <dbReference type="Proteomes" id="UP001516400"/>
    </source>
</evidence>
<keyword evidence="2" id="KW-1185">Reference proteome</keyword>
<protein>
    <recommendedName>
        <fullName evidence="3">DDE-1 domain-containing protein</fullName>
    </recommendedName>
</protein>
<accession>A0ABD2N2W9</accession>
<organism evidence="1 2">
    <name type="scientific">Cryptolaemus montrouzieri</name>
    <dbReference type="NCBI Taxonomy" id="559131"/>
    <lineage>
        <taxon>Eukaryota</taxon>
        <taxon>Metazoa</taxon>
        <taxon>Ecdysozoa</taxon>
        <taxon>Arthropoda</taxon>
        <taxon>Hexapoda</taxon>
        <taxon>Insecta</taxon>
        <taxon>Pterygota</taxon>
        <taxon>Neoptera</taxon>
        <taxon>Endopterygota</taxon>
        <taxon>Coleoptera</taxon>
        <taxon>Polyphaga</taxon>
        <taxon>Cucujiformia</taxon>
        <taxon>Coccinelloidea</taxon>
        <taxon>Coccinellidae</taxon>
        <taxon>Scymninae</taxon>
        <taxon>Scymnini</taxon>
        <taxon>Cryptolaemus</taxon>
    </lineage>
</organism>
<sequence>IQLLRRLLSVEDNVEVVLSFFKVMNLRKYCYMVADAWDLIERKSLNKAWNRVLNQENYNSITNMDDSISWEMNEVMSKLQICQDCDDDDTKKWVTCDSNNQGFQIMTDDEILKNILQMNEQQEMQEDESEEIIDVENTGPSQDVAFHALEIALKRIEKQTESECEFTTAETNS</sequence>
<gene>
    <name evidence="1" type="ORF">HHI36_014502</name>
</gene>
<comment type="caution">
    <text evidence="1">The sequence shown here is derived from an EMBL/GenBank/DDBJ whole genome shotgun (WGS) entry which is preliminary data.</text>
</comment>
<dbReference type="AlphaFoldDB" id="A0ABD2N2W9"/>
<evidence type="ECO:0008006" key="3">
    <source>
        <dbReference type="Google" id="ProtNLM"/>
    </source>
</evidence>
<proteinExistence type="predicted"/>
<feature type="non-terminal residue" evidence="1">
    <location>
        <position position="1"/>
    </location>
</feature>
<dbReference type="EMBL" id="JABFTP020000062">
    <property type="protein sequence ID" value="KAL3273046.1"/>
    <property type="molecule type" value="Genomic_DNA"/>
</dbReference>
<name>A0ABD2N2W9_9CUCU</name>
<reference evidence="1 2" key="1">
    <citation type="journal article" date="2021" name="BMC Biol.">
        <title>Horizontally acquired antibacterial genes associated with adaptive radiation of ladybird beetles.</title>
        <authorList>
            <person name="Li H.S."/>
            <person name="Tang X.F."/>
            <person name="Huang Y.H."/>
            <person name="Xu Z.Y."/>
            <person name="Chen M.L."/>
            <person name="Du X.Y."/>
            <person name="Qiu B.Y."/>
            <person name="Chen P.T."/>
            <person name="Zhang W."/>
            <person name="Slipinski A."/>
            <person name="Escalona H.E."/>
            <person name="Waterhouse R.M."/>
            <person name="Zwick A."/>
            <person name="Pang H."/>
        </authorList>
    </citation>
    <scope>NUCLEOTIDE SEQUENCE [LARGE SCALE GENOMIC DNA]</scope>
    <source>
        <strain evidence="1">SYSU2018</strain>
    </source>
</reference>
<evidence type="ECO:0000313" key="1">
    <source>
        <dbReference type="EMBL" id="KAL3273046.1"/>
    </source>
</evidence>